<feature type="transmembrane region" description="Helical" evidence="7">
    <location>
        <begin position="42"/>
        <end position="65"/>
    </location>
</feature>
<keyword evidence="5 7" id="KW-0472">Membrane</keyword>
<dbReference type="Proteomes" id="UP000663843">
    <property type="component" value="Unassembled WGS sequence"/>
</dbReference>
<evidence type="ECO:0000256" key="6">
    <source>
        <dbReference type="SAM" id="MobiDB-lite"/>
    </source>
</evidence>
<dbReference type="InterPro" id="IPR036259">
    <property type="entry name" value="MFS_trans_sf"/>
</dbReference>
<keyword evidence="4 7" id="KW-1133">Transmembrane helix</keyword>
<keyword evidence="2" id="KW-0813">Transport</keyword>
<evidence type="ECO:0000256" key="3">
    <source>
        <dbReference type="ARBA" id="ARBA00022692"/>
    </source>
</evidence>
<feature type="transmembrane region" description="Helical" evidence="7">
    <location>
        <begin position="330"/>
        <end position="350"/>
    </location>
</feature>
<name>A0A8H3HVP5_9AGAM</name>
<feature type="region of interest" description="Disordered" evidence="6">
    <location>
        <begin position="1"/>
        <end position="36"/>
    </location>
</feature>
<comment type="caution">
    <text evidence="9">The sequence shown here is derived from an EMBL/GenBank/DDBJ whole genome shotgun (WGS) entry which is preliminary data.</text>
</comment>
<feature type="transmembrane region" description="Helical" evidence="7">
    <location>
        <begin position="85"/>
        <end position="106"/>
    </location>
</feature>
<gene>
    <name evidence="9" type="ORF">RDB_LOCUS195870</name>
</gene>
<feature type="transmembrane region" description="Helical" evidence="7">
    <location>
        <begin position="370"/>
        <end position="388"/>
    </location>
</feature>
<dbReference type="Pfam" id="PF07690">
    <property type="entry name" value="MFS_1"/>
    <property type="match status" value="1"/>
</dbReference>
<feature type="transmembrane region" description="Helical" evidence="7">
    <location>
        <begin position="118"/>
        <end position="136"/>
    </location>
</feature>
<evidence type="ECO:0000256" key="7">
    <source>
        <dbReference type="SAM" id="Phobius"/>
    </source>
</evidence>
<evidence type="ECO:0000259" key="8">
    <source>
        <dbReference type="PROSITE" id="PS50850"/>
    </source>
</evidence>
<evidence type="ECO:0000313" key="10">
    <source>
        <dbReference type="Proteomes" id="UP000663843"/>
    </source>
</evidence>
<evidence type="ECO:0000256" key="2">
    <source>
        <dbReference type="ARBA" id="ARBA00022448"/>
    </source>
</evidence>
<comment type="subcellular location">
    <subcellularLocation>
        <location evidence="1">Membrane</location>
        <topology evidence="1">Multi-pass membrane protein</topology>
    </subcellularLocation>
</comment>
<dbReference type="EMBL" id="CAJMWT010009960">
    <property type="protein sequence ID" value="CAE6540400.1"/>
    <property type="molecule type" value="Genomic_DNA"/>
</dbReference>
<dbReference type="GO" id="GO:0016020">
    <property type="term" value="C:membrane"/>
    <property type="evidence" value="ECO:0007669"/>
    <property type="project" value="UniProtKB-SubCell"/>
</dbReference>
<dbReference type="AlphaFoldDB" id="A0A8H3HVP5"/>
<protein>
    <recommendedName>
        <fullName evidence="8">Major facilitator superfamily (MFS) profile domain-containing protein</fullName>
    </recommendedName>
</protein>
<feature type="transmembrane region" description="Helical" evidence="7">
    <location>
        <begin position="400"/>
        <end position="418"/>
    </location>
</feature>
<organism evidence="9 10">
    <name type="scientific">Rhizoctonia solani</name>
    <dbReference type="NCBI Taxonomy" id="456999"/>
    <lineage>
        <taxon>Eukaryota</taxon>
        <taxon>Fungi</taxon>
        <taxon>Dikarya</taxon>
        <taxon>Basidiomycota</taxon>
        <taxon>Agaricomycotina</taxon>
        <taxon>Agaricomycetes</taxon>
        <taxon>Cantharellales</taxon>
        <taxon>Ceratobasidiaceae</taxon>
        <taxon>Rhizoctonia</taxon>
    </lineage>
</organism>
<dbReference type="PANTHER" id="PTHR23504">
    <property type="entry name" value="MAJOR FACILITATOR SUPERFAMILY DOMAIN-CONTAINING PROTEIN 10"/>
    <property type="match status" value="1"/>
</dbReference>
<dbReference type="GO" id="GO:0022857">
    <property type="term" value="F:transmembrane transporter activity"/>
    <property type="evidence" value="ECO:0007669"/>
    <property type="project" value="InterPro"/>
</dbReference>
<evidence type="ECO:0000256" key="5">
    <source>
        <dbReference type="ARBA" id="ARBA00023136"/>
    </source>
</evidence>
<proteinExistence type="predicted"/>
<keyword evidence="3 7" id="KW-0812">Transmembrane</keyword>
<evidence type="ECO:0000313" key="9">
    <source>
        <dbReference type="EMBL" id="CAE6540400.1"/>
    </source>
</evidence>
<dbReference type="PROSITE" id="PS50850">
    <property type="entry name" value="MFS"/>
    <property type="match status" value="1"/>
</dbReference>
<accession>A0A8H3HVP5</accession>
<feature type="domain" description="Major facilitator superfamily (MFS) profile" evidence="8">
    <location>
        <begin position="48"/>
        <end position="531"/>
    </location>
</feature>
<reference evidence="9" key="1">
    <citation type="submission" date="2021-01" db="EMBL/GenBank/DDBJ databases">
        <authorList>
            <person name="Kaushik A."/>
        </authorList>
    </citation>
    <scope>NUCLEOTIDE SEQUENCE</scope>
    <source>
        <strain evidence="9">AG2-2IIIB</strain>
    </source>
</reference>
<feature type="transmembrane region" description="Helical" evidence="7">
    <location>
        <begin position="430"/>
        <end position="451"/>
    </location>
</feature>
<feature type="transmembrane region" description="Helical" evidence="7">
    <location>
        <begin position="219"/>
        <end position="241"/>
    </location>
</feature>
<sequence length="558" mass="60289">MDPGRQEQSGLLAEDYDDEALGSPHSPQPHEDAQARSGHPKYYYRTLVVLFVANGAVIAAFQVVYPFINQMVVELGIAKDPDSAGYYSGLFESGISLAGFVTALPCSYLSDTFGRKPVMIASMIGTMISLFFFGTGRTFLGLFISRCIGGAVGPQWTWTGAFTVLGDTTDAATAGGAYSGINVAYSVGNMISPSIGGFLVHPSDHFAAFQGEFWKNNPFALPCFVGVVICAITMLVIMVALPETLPSKDGWAHKQERRMSASMHASVYSTASTGPGLDGLISNHTRSTSLRRGRHSREATDDSEYQAASETLLPAKGPVSIWSVVTPETIPVLITSFALAFLAASSFTLYPLWAFTAISKGGLGASESSIGLQMSIRGLFHVLTLLLYAPIERRLGLYRLYAYAMVMWVLSGLCYPLLSAWAKANNSSEGLLFQVLLIVWFTLWSFATFVWTANSQMVNLVAPSDEALARLIGVSTICILLGQTLGPVLVTSLFQWSISLEFAGGNLIWILMFIASSVSALHAFTLKPPAQGRHTRLEESLTLQSVEDLGGNRRSWAE</sequence>
<dbReference type="InterPro" id="IPR020846">
    <property type="entry name" value="MFS_dom"/>
</dbReference>
<feature type="transmembrane region" description="Helical" evidence="7">
    <location>
        <begin position="471"/>
        <end position="494"/>
    </location>
</feature>
<feature type="transmembrane region" description="Helical" evidence="7">
    <location>
        <begin position="506"/>
        <end position="526"/>
    </location>
</feature>
<dbReference type="Gene3D" id="1.20.1250.20">
    <property type="entry name" value="MFS general substrate transporter like domains"/>
    <property type="match status" value="1"/>
</dbReference>
<evidence type="ECO:0000256" key="1">
    <source>
        <dbReference type="ARBA" id="ARBA00004141"/>
    </source>
</evidence>
<evidence type="ECO:0000256" key="4">
    <source>
        <dbReference type="ARBA" id="ARBA00022989"/>
    </source>
</evidence>
<dbReference type="SUPFAM" id="SSF103473">
    <property type="entry name" value="MFS general substrate transporter"/>
    <property type="match status" value="1"/>
</dbReference>
<dbReference type="PANTHER" id="PTHR23504:SF15">
    <property type="entry name" value="MAJOR FACILITATOR SUPERFAMILY (MFS) PROFILE DOMAIN-CONTAINING PROTEIN"/>
    <property type="match status" value="1"/>
</dbReference>
<dbReference type="InterPro" id="IPR011701">
    <property type="entry name" value="MFS"/>
</dbReference>